<proteinExistence type="inferred from homology"/>
<dbReference type="Gene3D" id="3.30.300.210">
    <property type="entry name" value="Nutrient germinant receptor protein C, domain 3"/>
    <property type="match status" value="1"/>
</dbReference>
<evidence type="ECO:0000259" key="10">
    <source>
        <dbReference type="Pfam" id="PF25198"/>
    </source>
</evidence>
<evidence type="ECO:0000256" key="4">
    <source>
        <dbReference type="ARBA" id="ARBA00022729"/>
    </source>
</evidence>
<comment type="similarity">
    <text evidence="2">Belongs to the GerABKC lipoprotein family.</text>
</comment>
<keyword evidence="3" id="KW-0309">Germination</keyword>
<evidence type="ECO:0000256" key="7">
    <source>
        <dbReference type="ARBA" id="ARBA00023288"/>
    </source>
</evidence>
<dbReference type="Pfam" id="PF05504">
    <property type="entry name" value="Spore_GerAC"/>
    <property type="match status" value="1"/>
</dbReference>
<dbReference type="InterPro" id="IPR057336">
    <property type="entry name" value="GerAC_N"/>
</dbReference>
<feature type="domain" description="Spore germination GerAC-like C-terminal" evidence="9">
    <location>
        <begin position="231"/>
        <end position="395"/>
    </location>
</feature>
<evidence type="ECO:0000259" key="9">
    <source>
        <dbReference type="Pfam" id="PF05504"/>
    </source>
</evidence>
<name>A0A6C0FW76_9BACL</name>
<dbReference type="InterPro" id="IPR046953">
    <property type="entry name" value="Spore_GerAC-like_C"/>
</dbReference>
<accession>A0A6C0FW76</accession>
<keyword evidence="12" id="KW-1185">Reference proteome</keyword>
<evidence type="ECO:0000256" key="5">
    <source>
        <dbReference type="ARBA" id="ARBA00023136"/>
    </source>
</evidence>
<dbReference type="Proteomes" id="UP000476064">
    <property type="component" value="Chromosome"/>
</dbReference>
<gene>
    <name evidence="11" type="ORF">GXP70_16375</name>
</gene>
<dbReference type="AlphaFoldDB" id="A0A6C0FW76"/>
<sequence length="405" mass="44227">MKASHWLTRLLLVALAAASALPTAGCWNSRELNKLAIVTAISIDKAEANDQYELAFQVVMPGELMSTGRSGTGAAPFTVYKVQSATLFEGIRKASKQVPRQLFFSHIQIVILGERLATAGIEEIFDFFERSHEVRLTSMLLVARGDSPSTLLSTLVPLEPLQAEAIMGASESTGKIWSGSPVVGIDEAIRKLINPGSEPAISGLRIVGYDQDVAKKRSLEQTLPPYHLEISGVAMFREGKLAGWLDRNKARGYMFTTNHVRSTIMNLSCQGKRDGLALEIVRSKTKTSVALKDGQVKVSIGVSAEGSIAEVKCGITLDNLSTLYKIEQEWGAKTKADMTAAIRSAQAVKSDIFGFGEVLQRSHPKAWRGVQDRWEELFAEAEVNIVFEGQILRAGMRSKSLMDKS</sequence>
<dbReference type="PANTHER" id="PTHR35789:SF1">
    <property type="entry name" value="SPORE GERMINATION PROTEIN B3"/>
    <property type="match status" value="1"/>
</dbReference>
<evidence type="ECO:0000256" key="2">
    <source>
        <dbReference type="ARBA" id="ARBA00007886"/>
    </source>
</evidence>
<dbReference type="Pfam" id="PF25198">
    <property type="entry name" value="Spore_GerAC_N"/>
    <property type="match status" value="1"/>
</dbReference>
<keyword evidence="7" id="KW-0449">Lipoprotein</keyword>
<evidence type="ECO:0000256" key="8">
    <source>
        <dbReference type="SAM" id="SignalP"/>
    </source>
</evidence>
<organism evidence="11 12">
    <name type="scientific">Paenibacillus lycopersici</name>
    <dbReference type="NCBI Taxonomy" id="2704462"/>
    <lineage>
        <taxon>Bacteria</taxon>
        <taxon>Bacillati</taxon>
        <taxon>Bacillota</taxon>
        <taxon>Bacilli</taxon>
        <taxon>Bacillales</taxon>
        <taxon>Paenibacillaceae</taxon>
        <taxon>Paenibacillus</taxon>
    </lineage>
</organism>
<reference evidence="11 12" key="1">
    <citation type="submission" date="2020-01" db="EMBL/GenBank/DDBJ databases">
        <title>Paenibacillus sp. nov., isolated from tomato rhizosphere.</title>
        <authorList>
            <person name="Weon H.-Y."/>
            <person name="Lee S.A."/>
        </authorList>
    </citation>
    <scope>NUCLEOTIDE SEQUENCE [LARGE SCALE GENOMIC DNA]</scope>
    <source>
        <strain evidence="11 12">12200R-189</strain>
    </source>
</reference>
<feature type="domain" description="Spore germination protein N-terminal" evidence="10">
    <location>
        <begin position="28"/>
        <end position="204"/>
    </location>
</feature>
<evidence type="ECO:0000313" key="12">
    <source>
        <dbReference type="Proteomes" id="UP000476064"/>
    </source>
</evidence>
<dbReference type="PANTHER" id="PTHR35789">
    <property type="entry name" value="SPORE GERMINATION PROTEIN B3"/>
    <property type="match status" value="1"/>
</dbReference>
<feature type="chain" id="PRO_5038487856" evidence="8">
    <location>
        <begin position="25"/>
        <end position="405"/>
    </location>
</feature>
<dbReference type="Gene3D" id="6.20.190.10">
    <property type="entry name" value="Nutrient germinant receptor protein C, domain 1"/>
    <property type="match status" value="1"/>
</dbReference>
<keyword evidence="4 8" id="KW-0732">Signal</keyword>
<dbReference type="GO" id="GO:0016020">
    <property type="term" value="C:membrane"/>
    <property type="evidence" value="ECO:0007669"/>
    <property type="project" value="UniProtKB-SubCell"/>
</dbReference>
<dbReference type="InterPro" id="IPR038501">
    <property type="entry name" value="Spore_GerAC_C_sf"/>
</dbReference>
<dbReference type="EMBL" id="CP048209">
    <property type="protein sequence ID" value="QHT61378.1"/>
    <property type="molecule type" value="Genomic_DNA"/>
</dbReference>
<dbReference type="RefSeq" id="WP_162357817.1">
    <property type="nucleotide sequence ID" value="NZ_CP048209.1"/>
</dbReference>
<dbReference type="KEGG" id="plyc:GXP70_16375"/>
<dbReference type="InterPro" id="IPR008844">
    <property type="entry name" value="Spore_GerAC-like"/>
</dbReference>
<evidence type="ECO:0000256" key="6">
    <source>
        <dbReference type="ARBA" id="ARBA00023139"/>
    </source>
</evidence>
<dbReference type="NCBIfam" id="TIGR02887">
    <property type="entry name" value="spore_ger_x_C"/>
    <property type="match status" value="1"/>
</dbReference>
<feature type="signal peptide" evidence="8">
    <location>
        <begin position="1"/>
        <end position="24"/>
    </location>
</feature>
<dbReference type="GO" id="GO:0009847">
    <property type="term" value="P:spore germination"/>
    <property type="evidence" value="ECO:0007669"/>
    <property type="project" value="InterPro"/>
</dbReference>
<evidence type="ECO:0000256" key="1">
    <source>
        <dbReference type="ARBA" id="ARBA00004635"/>
    </source>
</evidence>
<comment type="subcellular location">
    <subcellularLocation>
        <location evidence="1">Membrane</location>
        <topology evidence="1">Lipid-anchor</topology>
    </subcellularLocation>
</comment>
<keyword evidence="6" id="KW-0564">Palmitate</keyword>
<evidence type="ECO:0000313" key="11">
    <source>
        <dbReference type="EMBL" id="QHT61378.1"/>
    </source>
</evidence>
<evidence type="ECO:0000256" key="3">
    <source>
        <dbReference type="ARBA" id="ARBA00022544"/>
    </source>
</evidence>
<keyword evidence="5" id="KW-0472">Membrane</keyword>
<protein>
    <submittedName>
        <fullName evidence="11">Ger(X)C family spore germination protein</fullName>
    </submittedName>
</protein>